<feature type="domain" description="Integrase catalytic" evidence="3">
    <location>
        <begin position="34"/>
        <end position="157"/>
    </location>
</feature>
<proteinExistence type="predicted"/>
<dbReference type="EMBL" id="AVOT02040948">
    <property type="protein sequence ID" value="MBW0536190.1"/>
    <property type="molecule type" value="Genomic_DNA"/>
</dbReference>
<keyword evidence="5" id="KW-1185">Reference proteome</keyword>
<dbReference type="SUPFAM" id="SSF56672">
    <property type="entry name" value="DNA/RNA polymerases"/>
    <property type="match status" value="1"/>
</dbReference>
<dbReference type="GO" id="GO:0015074">
    <property type="term" value="P:DNA integration"/>
    <property type="evidence" value="ECO:0007669"/>
    <property type="project" value="InterPro"/>
</dbReference>
<dbReference type="InterPro" id="IPR001584">
    <property type="entry name" value="Integrase_cat-core"/>
</dbReference>
<keyword evidence="1" id="KW-0694">RNA-binding</keyword>
<evidence type="ECO:0000313" key="5">
    <source>
        <dbReference type="Proteomes" id="UP000765509"/>
    </source>
</evidence>
<dbReference type="InterPro" id="IPR036397">
    <property type="entry name" value="RNaseH_sf"/>
</dbReference>
<accession>A0A9Q3F7K2</accession>
<evidence type="ECO:0000259" key="3">
    <source>
        <dbReference type="PROSITE" id="PS50994"/>
    </source>
</evidence>
<organism evidence="4 5">
    <name type="scientific">Austropuccinia psidii MF-1</name>
    <dbReference type="NCBI Taxonomy" id="1389203"/>
    <lineage>
        <taxon>Eukaryota</taxon>
        <taxon>Fungi</taxon>
        <taxon>Dikarya</taxon>
        <taxon>Basidiomycota</taxon>
        <taxon>Pucciniomycotina</taxon>
        <taxon>Pucciniomycetes</taxon>
        <taxon>Pucciniales</taxon>
        <taxon>Sphaerophragmiaceae</taxon>
        <taxon>Austropuccinia</taxon>
    </lineage>
</organism>
<comment type="caution">
    <text evidence="4">The sequence shown here is derived from an EMBL/GenBank/DDBJ whole genome shotgun (WGS) entry which is preliminary data.</text>
</comment>
<evidence type="ECO:0000313" key="4">
    <source>
        <dbReference type="EMBL" id="MBW0536190.1"/>
    </source>
</evidence>
<evidence type="ECO:0000256" key="1">
    <source>
        <dbReference type="ARBA" id="ARBA00022884"/>
    </source>
</evidence>
<dbReference type="SUPFAM" id="SSF53098">
    <property type="entry name" value="Ribonuclease H-like"/>
    <property type="match status" value="1"/>
</dbReference>
<name>A0A9Q3F7K2_9BASI</name>
<protein>
    <recommendedName>
        <fullName evidence="3">Integrase catalytic domain-containing protein</fullName>
    </recommendedName>
</protein>
<dbReference type="InterPro" id="IPR012337">
    <property type="entry name" value="RNaseH-like_sf"/>
</dbReference>
<feature type="compositionally biased region" description="Acidic residues" evidence="2">
    <location>
        <begin position="274"/>
        <end position="287"/>
    </location>
</feature>
<feature type="region of interest" description="Disordered" evidence="2">
    <location>
        <begin position="259"/>
        <end position="306"/>
    </location>
</feature>
<gene>
    <name evidence="4" type="ORF">O181_075905</name>
</gene>
<dbReference type="InterPro" id="IPR043502">
    <property type="entry name" value="DNA/RNA_pol_sf"/>
</dbReference>
<dbReference type="Proteomes" id="UP000765509">
    <property type="component" value="Unassembled WGS sequence"/>
</dbReference>
<dbReference type="CDD" id="cd09272">
    <property type="entry name" value="RNase_HI_RT_Ty1"/>
    <property type="match status" value="1"/>
</dbReference>
<dbReference type="GO" id="GO:0003723">
    <property type="term" value="F:RNA binding"/>
    <property type="evidence" value="ECO:0007669"/>
    <property type="project" value="UniProtKB-KW"/>
</dbReference>
<dbReference type="InterPro" id="IPR013103">
    <property type="entry name" value="RVT_2"/>
</dbReference>
<dbReference type="AlphaFoldDB" id="A0A9Q3F7K2"/>
<dbReference type="Pfam" id="PF07727">
    <property type="entry name" value="RVT_2"/>
    <property type="match status" value="1"/>
</dbReference>
<sequence>MYIDYSLPRGLLSIDSTTLWHNRLGHPGPTLVKTLGLPSGSVNCITYCVHIDLVGPISPPSLSGFQYFITIVDQLTSFKIIRFLKKKSDAFGEFLVVKRIMENHHDRTLKKLVSDRGGEFLNEKFNSLSRDCGFRHIFAPPETPQQNGFAERANRTILDKARCILNKSPYTLWTGLSPKIQRLHTFGCRAIVTVLRNHRDWKLGATGYSKILTTKHVTFDESIFPCLKDNEITDPRSFIIEDPDPAMMTETHLAEDPITETESQPLHENPDAPLEPEDNPLAEEEPSSDSVPELPPANPSRIRVIEPRHPTMVTRNINDISILLYSRRANTFVTSLGYTPRTFKAALDSLDRDKWIEAIKKELSSMTEMNVWEMIELRRDYKLVDVKSAFLNAPLTEDVYLSIPQGLEADRRRYCLKLKKAIYGLKQAPLAWYEYLRDWLVKIGFSSCISDPCVFHRGGNSPTWIYIHVNDIAIFGCDVSIFKREIALKLNIKDSGPADLMLGIKINHFNDAISLDQQHFTESLIHLYGMTDCKPVATPLMPITHLQPATPDNIAKFNSLNINFRSAVGSINYLSTATRPDLCFAVSSLSQFLETPGFTHWQSFLHVLRYLKGTQDIGLLYVRNMKKEVIAYSDADWGNCSVTRRSVTGYLTTFHGCLVLWKTSKQQTVSLYTAEAEYKSLCDLTSELLWLQQWCQEAGISGFHDPITIFEDNQSCIKTATGNGNLNNKRMKHIDIQLHFVREAIDAAHLCLRYVPTLQMLADFLTKSVPKPKLVGSCG</sequence>
<evidence type="ECO:0000256" key="2">
    <source>
        <dbReference type="SAM" id="MobiDB-lite"/>
    </source>
</evidence>
<dbReference type="PANTHER" id="PTHR11439">
    <property type="entry name" value="GAG-POL-RELATED RETROTRANSPOSON"/>
    <property type="match status" value="1"/>
</dbReference>
<dbReference type="PROSITE" id="PS50994">
    <property type="entry name" value="INTEGRASE"/>
    <property type="match status" value="1"/>
</dbReference>
<dbReference type="GO" id="GO:0005634">
    <property type="term" value="C:nucleus"/>
    <property type="evidence" value="ECO:0007669"/>
    <property type="project" value="UniProtKB-ARBA"/>
</dbReference>
<dbReference type="PANTHER" id="PTHR11439:SF467">
    <property type="entry name" value="INTEGRASE CATALYTIC DOMAIN-CONTAINING PROTEIN"/>
    <property type="match status" value="1"/>
</dbReference>
<dbReference type="Gene3D" id="3.30.420.10">
    <property type="entry name" value="Ribonuclease H-like superfamily/Ribonuclease H"/>
    <property type="match status" value="1"/>
</dbReference>
<reference evidence="4" key="1">
    <citation type="submission" date="2021-03" db="EMBL/GenBank/DDBJ databases">
        <title>Draft genome sequence of rust myrtle Austropuccinia psidii MF-1, a brazilian biotype.</title>
        <authorList>
            <person name="Quecine M.C."/>
            <person name="Pachon D.M.R."/>
            <person name="Bonatelli M.L."/>
            <person name="Correr F.H."/>
            <person name="Franceschini L.M."/>
            <person name="Leite T.F."/>
            <person name="Margarido G.R.A."/>
            <person name="Almeida C.A."/>
            <person name="Ferrarezi J.A."/>
            <person name="Labate C.A."/>
        </authorList>
    </citation>
    <scope>NUCLEOTIDE SEQUENCE</scope>
    <source>
        <strain evidence="4">MF-1</strain>
    </source>
</reference>